<organism evidence="2 3">
    <name type="scientific">Siphonobacter curvatus</name>
    <dbReference type="NCBI Taxonomy" id="2094562"/>
    <lineage>
        <taxon>Bacteria</taxon>
        <taxon>Pseudomonadati</taxon>
        <taxon>Bacteroidota</taxon>
        <taxon>Cytophagia</taxon>
        <taxon>Cytophagales</taxon>
        <taxon>Cytophagaceae</taxon>
        <taxon>Siphonobacter</taxon>
    </lineage>
</organism>
<evidence type="ECO:0000313" key="3">
    <source>
        <dbReference type="Proteomes" id="UP000239590"/>
    </source>
</evidence>
<keyword evidence="1" id="KW-0472">Membrane</keyword>
<evidence type="ECO:0000313" key="2">
    <source>
        <dbReference type="EMBL" id="PQA55528.1"/>
    </source>
</evidence>
<accession>A0A2S7IHG7</accession>
<gene>
    <name evidence="2" type="ORF">C5O19_19095</name>
</gene>
<keyword evidence="3" id="KW-1185">Reference proteome</keyword>
<keyword evidence="1" id="KW-0812">Transmembrane</keyword>
<reference evidence="3" key="1">
    <citation type="submission" date="2018-02" db="EMBL/GenBank/DDBJ databases">
        <title>Genome sequencing of Solimonas sp. HR-BB.</title>
        <authorList>
            <person name="Lee Y."/>
            <person name="Jeon C.O."/>
        </authorList>
    </citation>
    <scope>NUCLEOTIDE SEQUENCE [LARGE SCALE GENOMIC DNA]</scope>
    <source>
        <strain evidence="3">HR-U</strain>
    </source>
</reference>
<proteinExistence type="predicted"/>
<keyword evidence="1" id="KW-1133">Transmembrane helix</keyword>
<comment type="caution">
    <text evidence="2">The sequence shown here is derived from an EMBL/GenBank/DDBJ whole genome shotgun (WGS) entry which is preliminary data.</text>
</comment>
<evidence type="ECO:0000256" key="1">
    <source>
        <dbReference type="SAM" id="Phobius"/>
    </source>
</evidence>
<name>A0A2S7IHG7_9BACT</name>
<dbReference type="Proteomes" id="UP000239590">
    <property type="component" value="Unassembled WGS sequence"/>
</dbReference>
<protein>
    <submittedName>
        <fullName evidence="2">Uncharacterized protein</fullName>
    </submittedName>
</protein>
<dbReference type="AlphaFoldDB" id="A0A2S7IHG7"/>
<sequence length="67" mass="7604">MKRILWTKSQAQATGPLNPDTAVLHMPAAVRQEMCERKLNRIRLMAVATFVAGFVIYFMVLSGWLKP</sequence>
<feature type="transmembrane region" description="Helical" evidence="1">
    <location>
        <begin position="44"/>
        <end position="65"/>
    </location>
</feature>
<dbReference type="EMBL" id="PTRA01000004">
    <property type="protein sequence ID" value="PQA55528.1"/>
    <property type="molecule type" value="Genomic_DNA"/>
</dbReference>